<comment type="pathway">
    <text evidence="2 6">Cofactor biosynthesis; molybdopterin biosynthesis.</text>
</comment>
<dbReference type="NCBIfam" id="TIGR00177">
    <property type="entry name" value="molyb_syn"/>
    <property type="match status" value="1"/>
</dbReference>
<dbReference type="GO" id="GO:0006777">
    <property type="term" value="P:Mo-molybdopterin cofactor biosynthetic process"/>
    <property type="evidence" value="ECO:0007669"/>
    <property type="project" value="UniProtKB-UniRule"/>
</dbReference>
<keyword evidence="6" id="KW-0460">Magnesium</keyword>
<evidence type="ECO:0000256" key="2">
    <source>
        <dbReference type="ARBA" id="ARBA00005046"/>
    </source>
</evidence>
<comment type="function">
    <text evidence="1 6">Catalyzes the insertion of molybdate into adenylated molybdopterin with the concomitant release of AMP.</text>
</comment>
<dbReference type="InterPro" id="IPR038987">
    <property type="entry name" value="MoeA-like"/>
</dbReference>
<dbReference type="InterPro" id="IPR008284">
    <property type="entry name" value="MoCF_biosynth_CS"/>
</dbReference>
<reference evidence="9" key="1">
    <citation type="submission" date="2017-01" db="EMBL/GenBank/DDBJ databases">
        <authorList>
            <person name="Varghese N."/>
            <person name="Submissions S."/>
        </authorList>
    </citation>
    <scope>NUCLEOTIDE SEQUENCE [LARGE SCALE GENOMIC DNA]</scope>
    <source>
        <strain evidence="9">DM9</strain>
    </source>
</reference>
<dbReference type="Proteomes" id="UP000185924">
    <property type="component" value="Unassembled WGS sequence"/>
</dbReference>
<evidence type="ECO:0000256" key="3">
    <source>
        <dbReference type="ARBA" id="ARBA00010763"/>
    </source>
</evidence>
<dbReference type="EC" id="2.10.1.1" evidence="6"/>
<organism evidence="8 9">
    <name type="scientific">Pontibacter lucknowensis</name>
    <dbReference type="NCBI Taxonomy" id="1077936"/>
    <lineage>
        <taxon>Bacteria</taxon>
        <taxon>Pseudomonadati</taxon>
        <taxon>Bacteroidota</taxon>
        <taxon>Cytophagia</taxon>
        <taxon>Cytophagales</taxon>
        <taxon>Hymenobacteraceae</taxon>
        <taxon>Pontibacter</taxon>
    </lineage>
</organism>
<dbReference type="Gene3D" id="3.90.105.10">
    <property type="entry name" value="Molybdopterin biosynthesis moea protein, domain 2"/>
    <property type="match status" value="1"/>
</dbReference>
<dbReference type="GO" id="GO:0005829">
    <property type="term" value="C:cytosol"/>
    <property type="evidence" value="ECO:0007669"/>
    <property type="project" value="TreeGrafter"/>
</dbReference>
<dbReference type="Gene3D" id="3.40.980.10">
    <property type="entry name" value="MoaB/Mog-like domain"/>
    <property type="match status" value="1"/>
</dbReference>
<dbReference type="SUPFAM" id="SSF63882">
    <property type="entry name" value="MoeA N-terminal region -like"/>
    <property type="match status" value="1"/>
</dbReference>
<dbReference type="SUPFAM" id="SSF53218">
    <property type="entry name" value="Molybdenum cofactor biosynthesis proteins"/>
    <property type="match status" value="1"/>
</dbReference>
<dbReference type="PANTHER" id="PTHR10192:SF5">
    <property type="entry name" value="GEPHYRIN"/>
    <property type="match status" value="1"/>
</dbReference>
<dbReference type="OrthoDB" id="9804758at2"/>
<feature type="domain" description="MoaB/Mog" evidence="7">
    <location>
        <begin position="176"/>
        <end position="315"/>
    </location>
</feature>
<gene>
    <name evidence="8" type="ORF">SAMN05421545_1339</name>
</gene>
<evidence type="ECO:0000313" key="8">
    <source>
        <dbReference type="EMBL" id="SIQ84584.1"/>
    </source>
</evidence>
<dbReference type="STRING" id="1077936.SAMN05421545_1339"/>
<dbReference type="GO" id="GO:0061599">
    <property type="term" value="F:molybdopterin molybdotransferase activity"/>
    <property type="evidence" value="ECO:0007669"/>
    <property type="project" value="UniProtKB-UniRule"/>
</dbReference>
<dbReference type="InterPro" id="IPR001453">
    <property type="entry name" value="MoaB/Mog_dom"/>
</dbReference>
<dbReference type="SUPFAM" id="SSF63867">
    <property type="entry name" value="MoeA C-terminal domain-like"/>
    <property type="match status" value="1"/>
</dbReference>
<dbReference type="RefSeq" id="WP_076421565.1">
    <property type="nucleotide sequence ID" value="NZ_FTNM01000002.1"/>
</dbReference>
<evidence type="ECO:0000313" key="9">
    <source>
        <dbReference type="Proteomes" id="UP000185924"/>
    </source>
</evidence>
<dbReference type="InterPro" id="IPR005111">
    <property type="entry name" value="MoeA_C_domain_IV"/>
</dbReference>
<sequence>MISVQEAEAIIQAQVRDFGTEQLPFEKTLGRVLAEDLRTDRDLPPFNRVAMDGIAIRYEDFATGTRTFRIKGTQAAGDSPIEISSPDECVEIMTGAALPPSVDTVIRYEDLELHDGQAKVKIDALQKGQSIHTQGKDRKQGEVVATANQTVNVALVGMAAAVGATQLTVKKLPRTVVISTGDELVDVNQNPSPYQIRRSNSYMVKAALEKYGLQADLLHIADDQSQLKARLQDCLERYDVLILSGGISMGKFDYVPQVLEELAVEKLFHKVQQRPGKPFWFGVHAGGAVVFALPGNPGSTFMCLHRYFMPWLQACLGIARQAGMYAVLNSDFSFQPPLQYFLQVKLNISEQGQLLATPLEGNGSGDFSNLVEADAFLELPAEGSAFQKGEVYRVWPFKEVG</sequence>
<dbReference type="CDD" id="cd00887">
    <property type="entry name" value="MoeA"/>
    <property type="match status" value="1"/>
</dbReference>
<proteinExistence type="inferred from homology"/>
<dbReference type="Gene3D" id="2.40.340.10">
    <property type="entry name" value="MoeA, C-terminal, domain IV"/>
    <property type="match status" value="1"/>
</dbReference>
<comment type="cofactor">
    <cofactor evidence="6">
        <name>Mg(2+)</name>
        <dbReference type="ChEBI" id="CHEBI:18420"/>
    </cofactor>
</comment>
<dbReference type="Pfam" id="PF03453">
    <property type="entry name" value="MoeA_N"/>
    <property type="match status" value="1"/>
</dbReference>
<dbReference type="Pfam" id="PF03454">
    <property type="entry name" value="MoeA_C"/>
    <property type="match status" value="1"/>
</dbReference>
<dbReference type="SMART" id="SM00852">
    <property type="entry name" value="MoCF_biosynth"/>
    <property type="match status" value="1"/>
</dbReference>
<dbReference type="UniPathway" id="UPA00344"/>
<accession>A0A1N6W3C5</accession>
<dbReference type="InterPro" id="IPR005110">
    <property type="entry name" value="MoeA_linker/N"/>
</dbReference>
<name>A0A1N6W3C5_9BACT</name>
<keyword evidence="6" id="KW-0479">Metal-binding</keyword>
<keyword evidence="6" id="KW-0500">Molybdenum</keyword>
<keyword evidence="9" id="KW-1185">Reference proteome</keyword>
<keyword evidence="4 6" id="KW-0501">Molybdenum cofactor biosynthesis</keyword>
<dbReference type="AlphaFoldDB" id="A0A1N6W3C5"/>
<keyword evidence="6" id="KW-0808">Transferase</keyword>
<comment type="similarity">
    <text evidence="3 6">Belongs to the MoeA family.</text>
</comment>
<evidence type="ECO:0000256" key="1">
    <source>
        <dbReference type="ARBA" id="ARBA00002901"/>
    </source>
</evidence>
<dbReference type="InterPro" id="IPR036425">
    <property type="entry name" value="MoaB/Mog-like_dom_sf"/>
</dbReference>
<evidence type="ECO:0000256" key="4">
    <source>
        <dbReference type="ARBA" id="ARBA00023150"/>
    </source>
</evidence>
<evidence type="ECO:0000256" key="6">
    <source>
        <dbReference type="RuleBase" id="RU365090"/>
    </source>
</evidence>
<dbReference type="Gene3D" id="2.170.190.11">
    <property type="entry name" value="Molybdopterin biosynthesis moea protein, domain 3"/>
    <property type="match status" value="1"/>
</dbReference>
<dbReference type="InterPro" id="IPR036135">
    <property type="entry name" value="MoeA_linker/N_sf"/>
</dbReference>
<evidence type="ECO:0000256" key="5">
    <source>
        <dbReference type="ARBA" id="ARBA00047317"/>
    </source>
</evidence>
<dbReference type="GO" id="GO:0046872">
    <property type="term" value="F:metal ion binding"/>
    <property type="evidence" value="ECO:0007669"/>
    <property type="project" value="UniProtKB-UniRule"/>
</dbReference>
<comment type="catalytic activity">
    <reaction evidence="5">
        <text>adenylyl-molybdopterin + molybdate = Mo-molybdopterin + AMP + H(+)</text>
        <dbReference type="Rhea" id="RHEA:35047"/>
        <dbReference type="ChEBI" id="CHEBI:15378"/>
        <dbReference type="ChEBI" id="CHEBI:36264"/>
        <dbReference type="ChEBI" id="CHEBI:62727"/>
        <dbReference type="ChEBI" id="CHEBI:71302"/>
        <dbReference type="ChEBI" id="CHEBI:456215"/>
        <dbReference type="EC" id="2.10.1.1"/>
    </reaction>
</comment>
<dbReference type="InterPro" id="IPR036688">
    <property type="entry name" value="MoeA_C_domain_IV_sf"/>
</dbReference>
<dbReference type="PANTHER" id="PTHR10192">
    <property type="entry name" value="MOLYBDOPTERIN BIOSYNTHESIS PROTEIN"/>
    <property type="match status" value="1"/>
</dbReference>
<dbReference type="PROSITE" id="PS01079">
    <property type="entry name" value="MOCF_BIOSYNTHESIS_2"/>
    <property type="match status" value="1"/>
</dbReference>
<dbReference type="Pfam" id="PF00994">
    <property type="entry name" value="MoCF_biosynth"/>
    <property type="match status" value="1"/>
</dbReference>
<dbReference type="EMBL" id="FTNM01000002">
    <property type="protein sequence ID" value="SIQ84584.1"/>
    <property type="molecule type" value="Genomic_DNA"/>
</dbReference>
<protein>
    <recommendedName>
        <fullName evidence="6">Molybdopterin molybdenumtransferase</fullName>
        <ecNumber evidence="6">2.10.1.1</ecNumber>
    </recommendedName>
</protein>
<evidence type="ECO:0000259" key="7">
    <source>
        <dbReference type="SMART" id="SM00852"/>
    </source>
</evidence>